<dbReference type="SMART" id="SM00448">
    <property type="entry name" value="REC"/>
    <property type="match status" value="1"/>
</dbReference>
<keyword evidence="1" id="KW-0597">Phosphoprotein</keyword>
<evidence type="ECO:0000256" key="1">
    <source>
        <dbReference type="PROSITE-ProRule" id="PRU00169"/>
    </source>
</evidence>
<accession>A0A1I2GYM5</accession>
<dbReference type="InterPro" id="IPR001789">
    <property type="entry name" value="Sig_transdc_resp-reg_receiver"/>
</dbReference>
<protein>
    <submittedName>
        <fullName evidence="4">DNA-binding response regulator, LytR/AlgR family</fullName>
    </submittedName>
</protein>
<dbReference type="InterPro" id="IPR007492">
    <property type="entry name" value="LytTR_DNA-bd_dom"/>
</dbReference>
<dbReference type="Gene3D" id="2.40.50.1020">
    <property type="entry name" value="LytTr DNA-binding domain"/>
    <property type="match status" value="1"/>
</dbReference>
<gene>
    <name evidence="4" type="ORF">SAMN04488541_102078</name>
</gene>
<name>A0A1I2GYM5_9BACT</name>
<dbReference type="SUPFAM" id="SSF52172">
    <property type="entry name" value="CheY-like"/>
    <property type="match status" value="1"/>
</dbReference>
<evidence type="ECO:0000313" key="4">
    <source>
        <dbReference type="EMBL" id="SFF21857.1"/>
    </source>
</evidence>
<proteinExistence type="predicted"/>
<evidence type="ECO:0000259" key="3">
    <source>
        <dbReference type="PROSITE" id="PS50930"/>
    </source>
</evidence>
<evidence type="ECO:0000259" key="2">
    <source>
        <dbReference type="PROSITE" id="PS50110"/>
    </source>
</evidence>
<dbReference type="PANTHER" id="PTHR45526">
    <property type="entry name" value="TRANSCRIPTIONAL REGULATORY PROTEIN DPIA"/>
    <property type="match status" value="1"/>
</dbReference>
<dbReference type="SMART" id="SM00850">
    <property type="entry name" value="LytTR"/>
    <property type="match status" value="1"/>
</dbReference>
<feature type="modified residue" description="4-aspartylphosphate" evidence="1">
    <location>
        <position position="69"/>
    </location>
</feature>
<dbReference type="EMBL" id="FONY01000020">
    <property type="protein sequence ID" value="SFF21857.1"/>
    <property type="molecule type" value="Genomic_DNA"/>
</dbReference>
<dbReference type="Proteomes" id="UP000199513">
    <property type="component" value="Unassembled WGS sequence"/>
</dbReference>
<dbReference type="GO" id="GO:0003677">
    <property type="term" value="F:DNA binding"/>
    <property type="evidence" value="ECO:0007669"/>
    <property type="project" value="UniProtKB-KW"/>
</dbReference>
<organism evidence="4 5">
    <name type="scientific">Thermoflexibacter ruber</name>
    <dbReference type="NCBI Taxonomy" id="1003"/>
    <lineage>
        <taxon>Bacteria</taxon>
        <taxon>Pseudomonadati</taxon>
        <taxon>Bacteroidota</taxon>
        <taxon>Cytophagia</taxon>
        <taxon>Cytophagales</taxon>
        <taxon>Thermoflexibacteraceae</taxon>
        <taxon>Thermoflexibacter</taxon>
    </lineage>
</organism>
<keyword evidence="4" id="KW-0238">DNA-binding</keyword>
<reference evidence="5" key="1">
    <citation type="submission" date="2016-10" db="EMBL/GenBank/DDBJ databases">
        <authorList>
            <person name="Varghese N."/>
            <person name="Submissions S."/>
        </authorList>
    </citation>
    <scope>NUCLEOTIDE SEQUENCE [LARGE SCALE GENOMIC DNA]</scope>
    <source>
        <strain>GEY</strain>
        <strain evidence="5">DSM 9560</strain>
    </source>
</reference>
<dbReference type="AlphaFoldDB" id="A0A1I2GYM5"/>
<dbReference type="Pfam" id="PF04397">
    <property type="entry name" value="LytTR"/>
    <property type="match status" value="1"/>
</dbReference>
<dbReference type="Pfam" id="PF00072">
    <property type="entry name" value="Response_reg"/>
    <property type="match status" value="1"/>
</dbReference>
<dbReference type="STRING" id="1003.SAMN04488541_102078"/>
<feature type="domain" description="Response regulatory" evidence="2">
    <location>
        <begin position="18"/>
        <end position="129"/>
    </location>
</feature>
<dbReference type="InterPro" id="IPR051271">
    <property type="entry name" value="2C-system_Tx_regulators"/>
</dbReference>
<dbReference type="InterPro" id="IPR011006">
    <property type="entry name" value="CheY-like_superfamily"/>
</dbReference>
<evidence type="ECO:0000313" key="5">
    <source>
        <dbReference type="Proteomes" id="UP000199513"/>
    </source>
</evidence>
<dbReference type="Gene3D" id="3.40.50.2300">
    <property type="match status" value="1"/>
</dbReference>
<dbReference type="PROSITE" id="PS50930">
    <property type="entry name" value="HTH_LYTTR"/>
    <property type="match status" value="1"/>
</dbReference>
<feature type="domain" description="HTH LytTR-type" evidence="3">
    <location>
        <begin position="158"/>
        <end position="257"/>
    </location>
</feature>
<dbReference type="GO" id="GO:0000156">
    <property type="term" value="F:phosphorelay response regulator activity"/>
    <property type="evidence" value="ECO:0007669"/>
    <property type="project" value="TreeGrafter"/>
</dbReference>
<keyword evidence="5" id="KW-1185">Reference proteome</keyword>
<dbReference type="PROSITE" id="PS50110">
    <property type="entry name" value="RESPONSE_REGULATORY"/>
    <property type="match status" value="1"/>
</dbReference>
<dbReference type="PANTHER" id="PTHR45526:SF1">
    <property type="entry name" value="TRANSCRIPTIONAL REGULATORY PROTEIN DCUR-RELATED"/>
    <property type="match status" value="1"/>
</dbReference>
<sequence>MHYIKFVCYFLILEVMIKCAIIDDESLAIRLLADYVQKTPTLELVGKFNKATQALPLLQKEEVDLLFLDIEMPDLTGLEFIKLLKNKPLVILTTAYSQYAIDGFDLDVSDYLLKPITFERFLKAVNKASEVWQLKKGKAEQEQSISVVKDKEVKKEYFWVKTDQKLLKVFFKDMLYIEGLKEYVSIYTVHNQRIIILEALKNLEESLPCPPFVRCHKSYIVCLDKVVAIVDNHLEINKKLIPIGASYKERVRELIER</sequence>